<proteinExistence type="predicted"/>
<organism evidence="6 7">
    <name type="scientific">Filobasidium floriforme</name>
    <dbReference type="NCBI Taxonomy" id="5210"/>
    <lineage>
        <taxon>Eukaryota</taxon>
        <taxon>Fungi</taxon>
        <taxon>Dikarya</taxon>
        <taxon>Basidiomycota</taxon>
        <taxon>Agaricomycotina</taxon>
        <taxon>Tremellomycetes</taxon>
        <taxon>Filobasidiales</taxon>
        <taxon>Filobasidiaceae</taxon>
        <taxon>Filobasidium</taxon>
    </lineage>
</organism>
<dbReference type="Proteomes" id="UP000812966">
    <property type="component" value="Unassembled WGS sequence"/>
</dbReference>
<keyword evidence="2 5" id="KW-0812">Transmembrane</keyword>
<name>A0A8K0JNI1_9TREE</name>
<dbReference type="InterPro" id="IPR006696">
    <property type="entry name" value="DUF423"/>
</dbReference>
<dbReference type="Pfam" id="PF04241">
    <property type="entry name" value="DUF423"/>
    <property type="match status" value="1"/>
</dbReference>
<comment type="subcellular location">
    <subcellularLocation>
        <location evidence="1">Membrane</location>
        <topology evidence="1">Multi-pass membrane protein</topology>
    </subcellularLocation>
</comment>
<feature type="transmembrane region" description="Helical" evidence="5">
    <location>
        <begin position="76"/>
        <end position="100"/>
    </location>
</feature>
<evidence type="ECO:0000256" key="3">
    <source>
        <dbReference type="ARBA" id="ARBA00022989"/>
    </source>
</evidence>
<evidence type="ECO:0000313" key="6">
    <source>
        <dbReference type="EMBL" id="KAG7558312.1"/>
    </source>
</evidence>
<gene>
    <name evidence="6" type="ORF">FFLO_02782</name>
</gene>
<accession>A0A8K0JNI1</accession>
<evidence type="ECO:0008006" key="8">
    <source>
        <dbReference type="Google" id="ProtNLM"/>
    </source>
</evidence>
<dbReference type="PANTHER" id="PTHR43461:SF1">
    <property type="entry name" value="TRANSMEMBRANE PROTEIN 256"/>
    <property type="match status" value="1"/>
</dbReference>
<feature type="transmembrane region" description="Helical" evidence="5">
    <location>
        <begin position="12"/>
        <end position="31"/>
    </location>
</feature>
<evidence type="ECO:0000256" key="4">
    <source>
        <dbReference type="ARBA" id="ARBA00023136"/>
    </source>
</evidence>
<keyword evidence="4 5" id="KW-0472">Membrane</keyword>
<evidence type="ECO:0000256" key="5">
    <source>
        <dbReference type="SAM" id="Phobius"/>
    </source>
</evidence>
<evidence type="ECO:0000313" key="7">
    <source>
        <dbReference type="Proteomes" id="UP000812966"/>
    </source>
</evidence>
<feature type="transmembrane region" description="Helical" evidence="5">
    <location>
        <begin position="107"/>
        <end position="128"/>
    </location>
</feature>
<dbReference type="GO" id="GO:0016020">
    <property type="term" value="C:membrane"/>
    <property type="evidence" value="ECO:0007669"/>
    <property type="project" value="UniProtKB-SubCell"/>
</dbReference>
<dbReference type="PANTHER" id="PTHR43461">
    <property type="entry name" value="TRANSMEMBRANE PROTEIN 256"/>
    <property type="match status" value="1"/>
</dbReference>
<protein>
    <recommendedName>
        <fullName evidence="8">DUF423-domain-containing protein</fullName>
    </recommendedName>
</protein>
<feature type="transmembrane region" description="Helical" evidence="5">
    <location>
        <begin position="52"/>
        <end position="70"/>
    </location>
</feature>
<keyword evidence="7" id="KW-1185">Reference proteome</keyword>
<evidence type="ECO:0000256" key="2">
    <source>
        <dbReference type="ARBA" id="ARBA00022692"/>
    </source>
</evidence>
<dbReference type="AlphaFoldDB" id="A0A8K0JNI1"/>
<sequence length="129" mass="13711">MPFVNPSIIWRTGALFTASGIITGAFGSHALKSRYPDLSPFSVQSWSTASQYLIFNGVSLLAISLHPRFGTARGRLAFPSMAIAAGTLMFSGSIFPLVLARQKMGKFLGPVTPLGGSVMILGYLSMVVL</sequence>
<reference evidence="6" key="1">
    <citation type="submission" date="2020-04" db="EMBL/GenBank/DDBJ databases">
        <title>Analysis of mating type loci in Filobasidium floriforme.</title>
        <authorList>
            <person name="Nowrousian M."/>
        </authorList>
    </citation>
    <scope>NUCLEOTIDE SEQUENCE</scope>
    <source>
        <strain evidence="6">CBS 6242</strain>
    </source>
</reference>
<comment type="caution">
    <text evidence="6">The sequence shown here is derived from an EMBL/GenBank/DDBJ whole genome shotgun (WGS) entry which is preliminary data.</text>
</comment>
<keyword evidence="3 5" id="KW-1133">Transmembrane helix</keyword>
<evidence type="ECO:0000256" key="1">
    <source>
        <dbReference type="ARBA" id="ARBA00004141"/>
    </source>
</evidence>
<dbReference type="EMBL" id="JABELV010000046">
    <property type="protein sequence ID" value="KAG7558312.1"/>
    <property type="molecule type" value="Genomic_DNA"/>
</dbReference>